<organism evidence="2 3">
    <name type="scientific">Microbacterium sufflavum</name>
    <dbReference type="NCBI Taxonomy" id="2851649"/>
    <lineage>
        <taxon>Bacteria</taxon>
        <taxon>Bacillati</taxon>
        <taxon>Actinomycetota</taxon>
        <taxon>Actinomycetes</taxon>
        <taxon>Micrococcales</taxon>
        <taxon>Microbacteriaceae</taxon>
        <taxon>Microbacterium</taxon>
    </lineage>
</organism>
<feature type="chain" id="PRO_5047390135" description="Nuclear transport factor 2 family protein" evidence="1">
    <location>
        <begin position="28"/>
        <end position="180"/>
    </location>
</feature>
<keyword evidence="1" id="KW-0732">Signal</keyword>
<dbReference type="Proteomes" id="UP000831467">
    <property type="component" value="Chromosome"/>
</dbReference>
<evidence type="ECO:0000313" key="3">
    <source>
        <dbReference type="Proteomes" id="UP000831467"/>
    </source>
</evidence>
<gene>
    <name evidence="2" type="ORF">KV394_03080</name>
</gene>
<evidence type="ECO:0000256" key="1">
    <source>
        <dbReference type="SAM" id="SignalP"/>
    </source>
</evidence>
<protein>
    <recommendedName>
        <fullName evidence="4">Nuclear transport factor 2 family protein</fullName>
    </recommendedName>
</protein>
<accession>A0ABY4ID74</accession>
<keyword evidence="3" id="KW-1185">Reference proteome</keyword>
<evidence type="ECO:0008006" key="4">
    <source>
        <dbReference type="Google" id="ProtNLM"/>
    </source>
</evidence>
<feature type="signal peptide" evidence="1">
    <location>
        <begin position="1"/>
        <end position="27"/>
    </location>
</feature>
<dbReference type="RefSeq" id="WP_247982279.1">
    <property type="nucleotide sequence ID" value="NZ_CP078076.1"/>
</dbReference>
<sequence length="180" mass="19195">MTRPHSLSTRALAALAVSLVLLTGCTADPKPSPSPTPTPPFASKKDAFAAAEATYRAYNDALNLVDPADPATFEAVFERTTGDFQAVDRKNLSVMHAEELTVSGANTVVAFHPLRTTATYDEVRARICVDVSSVQIVDARGASRVAQDRAPIYVADVTFVWSDDAYLISRASKADDSSCG</sequence>
<proteinExistence type="predicted"/>
<reference evidence="2 3" key="1">
    <citation type="submission" date="2021-06" db="EMBL/GenBank/DDBJ databases">
        <title>Genome-based taxonomic framework of Microbacterium strains isolated from marine environment, the description of four new species and reclassification of four preexisting species.</title>
        <authorList>
            <person name="Lee S.D."/>
            <person name="Kim S.-M."/>
            <person name="Byeon Y.-S."/>
            <person name="Yang H.L."/>
            <person name="Kim I.S."/>
        </authorList>
    </citation>
    <scope>NUCLEOTIDE SEQUENCE [LARGE SCALE GENOMIC DNA]</scope>
    <source>
        <strain evidence="2 3">SSW1-51</strain>
    </source>
</reference>
<name>A0ABY4ID74_9MICO</name>
<dbReference type="PROSITE" id="PS51257">
    <property type="entry name" value="PROKAR_LIPOPROTEIN"/>
    <property type="match status" value="1"/>
</dbReference>
<evidence type="ECO:0000313" key="2">
    <source>
        <dbReference type="EMBL" id="UPL10152.1"/>
    </source>
</evidence>
<dbReference type="EMBL" id="CP078076">
    <property type="protein sequence ID" value="UPL10152.1"/>
    <property type="molecule type" value="Genomic_DNA"/>
</dbReference>